<sequence length="166" mass="18314">MQSEGGECLWGHTERCVRANILDEEMEPYQGAIKDDTAMNGLRLFCTRGGRQHRLEDNPVESQSGPWGRWSEPQWCSTGSYLVGFSLRVEPIRPTAQDYMGATDIRMACSDGQILEGEGLSYGEYGEWSPPCGKGVCGIQTKVEPQRGALKDDSALNDCRLLCCTG</sequence>
<dbReference type="GO" id="GO:0005615">
    <property type="term" value="C:extracellular space"/>
    <property type="evidence" value="ECO:0007669"/>
    <property type="project" value="TreeGrafter"/>
</dbReference>
<dbReference type="SUPFAM" id="SSF51092">
    <property type="entry name" value="Vitelline membrane outer protein-I (VMO-I)"/>
    <property type="match status" value="1"/>
</dbReference>
<evidence type="ECO:0008006" key="3">
    <source>
        <dbReference type="Google" id="ProtNLM"/>
    </source>
</evidence>
<dbReference type="InterPro" id="IPR005515">
    <property type="entry name" value="VOMI"/>
</dbReference>
<dbReference type="Proteomes" id="UP001142489">
    <property type="component" value="Unassembled WGS sequence"/>
</dbReference>
<dbReference type="PANTHER" id="PTHR18841:SF2">
    <property type="entry name" value="VITELLINE MEMBRANE OUTER LAYER PROTEIN 1 HOMOLOG"/>
    <property type="match status" value="1"/>
</dbReference>
<dbReference type="PANTHER" id="PTHR18841">
    <property type="entry name" value="VITELLINE MEMBRANE OUTER LAYER PROTEIN I-RELATED"/>
    <property type="match status" value="1"/>
</dbReference>
<protein>
    <recommendedName>
        <fullName evidence="3">Vitelline membrane outer layer protein 1 homolog</fullName>
    </recommendedName>
</protein>
<dbReference type="InterPro" id="IPR036706">
    <property type="entry name" value="VOMI_sf"/>
</dbReference>
<organism evidence="1 2">
    <name type="scientific">Phrynocephalus forsythii</name>
    <dbReference type="NCBI Taxonomy" id="171643"/>
    <lineage>
        <taxon>Eukaryota</taxon>
        <taxon>Metazoa</taxon>
        <taxon>Chordata</taxon>
        <taxon>Craniata</taxon>
        <taxon>Vertebrata</taxon>
        <taxon>Euteleostomi</taxon>
        <taxon>Lepidosauria</taxon>
        <taxon>Squamata</taxon>
        <taxon>Bifurcata</taxon>
        <taxon>Unidentata</taxon>
        <taxon>Episquamata</taxon>
        <taxon>Toxicofera</taxon>
        <taxon>Iguania</taxon>
        <taxon>Acrodonta</taxon>
        <taxon>Agamidae</taxon>
        <taxon>Agaminae</taxon>
        <taxon>Phrynocephalus</taxon>
    </lineage>
</organism>
<proteinExistence type="predicted"/>
<dbReference type="EMBL" id="JAPFRF010000012">
    <property type="protein sequence ID" value="KAJ7313329.1"/>
    <property type="molecule type" value="Genomic_DNA"/>
</dbReference>
<comment type="caution">
    <text evidence="1">The sequence shown here is derived from an EMBL/GenBank/DDBJ whole genome shotgun (WGS) entry which is preliminary data.</text>
</comment>
<dbReference type="Pfam" id="PF03762">
    <property type="entry name" value="VOMI"/>
    <property type="match status" value="1"/>
</dbReference>
<name>A0A9Q0XG19_9SAUR</name>
<dbReference type="OrthoDB" id="6344411at2759"/>
<dbReference type="Gene3D" id="2.100.10.20">
    <property type="entry name" value="Vitelline membrane outer layer protein I (VOMI)"/>
    <property type="match status" value="1"/>
</dbReference>
<accession>A0A9Q0XG19</accession>
<evidence type="ECO:0000313" key="1">
    <source>
        <dbReference type="EMBL" id="KAJ7313329.1"/>
    </source>
</evidence>
<keyword evidence="2" id="KW-1185">Reference proteome</keyword>
<dbReference type="AlphaFoldDB" id="A0A9Q0XG19"/>
<reference evidence="1" key="1">
    <citation type="journal article" date="2023" name="DNA Res.">
        <title>Chromosome-level genome assembly of Phrynocephalus forsythii using third-generation DNA sequencing and Hi-C analysis.</title>
        <authorList>
            <person name="Qi Y."/>
            <person name="Zhao W."/>
            <person name="Zhao Y."/>
            <person name="Niu C."/>
            <person name="Cao S."/>
            <person name="Zhang Y."/>
        </authorList>
    </citation>
    <scope>NUCLEOTIDE SEQUENCE</scope>
    <source>
        <tissue evidence="1">Muscle</tissue>
    </source>
</reference>
<gene>
    <name evidence="1" type="ORF">JRQ81_004620</name>
</gene>
<evidence type="ECO:0000313" key="2">
    <source>
        <dbReference type="Proteomes" id="UP001142489"/>
    </source>
</evidence>